<dbReference type="EMBL" id="BLLF01000413">
    <property type="protein sequence ID" value="GFH11553.1"/>
    <property type="molecule type" value="Genomic_DNA"/>
</dbReference>
<accession>A0A699YN66</accession>
<evidence type="ECO:0000313" key="1">
    <source>
        <dbReference type="EMBL" id="GFH11553.1"/>
    </source>
</evidence>
<dbReference type="AlphaFoldDB" id="A0A699YN66"/>
<gene>
    <name evidence="1" type="ORF">HaLaN_07067</name>
</gene>
<dbReference type="Proteomes" id="UP000485058">
    <property type="component" value="Unassembled WGS sequence"/>
</dbReference>
<organism evidence="1 2">
    <name type="scientific">Haematococcus lacustris</name>
    <name type="common">Green alga</name>
    <name type="synonym">Haematococcus pluvialis</name>
    <dbReference type="NCBI Taxonomy" id="44745"/>
    <lineage>
        <taxon>Eukaryota</taxon>
        <taxon>Viridiplantae</taxon>
        <taxon>Chlorophyta</taxon>
        <taxon>core chlorophytes</taxon>
        <taxon>Chlorophyceae</taxon>
        <taxon>CS clade</taxon>
        <taxon>Chlamydomonadales</taxon>
        <taxon>Haematococcaceae</taxon>
        <taxon>Haematococcus</taxon>
    </lineage>
</organism>
<reference evidence="1 2" key="1">
    <citation type="submission" date="2020-02" db="EMBL/GenBank/DDBJ databases">
        <title>Draft genome sequence of Haematococcus lacustris strain NIES-144.</title>
        <authorList>
            <person name="Morimoto D."/>
            <person name="Nakagawa S."/>
            <person name="Yoshida T."/>
            <person name="Sawayama S."/>
        </authorList>
    </citation>
    <scope>NUCLEOTIDE SEQUENCE [LARGE SCALE GENOMIC DNA]</scope>
    <source>
        <strain evidence="1 2">NIES-144</strain>
    </source>
</reference>
<comment type="caution">
    <text evidence="1">The sequence shown here is derived from an EMBL/GenBank/DDBJ whole genome shotgun (WGS) entry which is preliminary data.</text>
</comment>
<feature type="non-terminal residue" evidence="1">
    <location>
        <position position="1"/>
    </location>
</feature>
<sequence length="58" mass="6353">MEPPAVPVALTIAGCKTSVVSATSTAQVLVMLHEYQARQHGPQAMLKGRWSWSWRSSD</sequence>
<proteinExistence type="predicted"/>
<name>A0A699YN66_HAELA</name>
<evidence type="ECO:0000313" key="2">
    <source>
        <dbReference type="Proteomes" id="UP000485058"/>
    </source>
</evidence>
<keyword evidence="2" id="KW-1185">Reference proteome</keyword>
<protein>
    <submittedName>
        <fullName evidence="1">Uncharacterized protein</fullName>
    </submittedName>
</protein>